<dbReference type="EMBL" id="LMXB01000048">
    <property type="protein sequence ID" value="KUO19708.1"/>
    <property type="molecule type" value="Genomic_DNA"/>
</dbReference>
<keyword evidence="1" id="KW-0732">Signal</keyword>
<evidence type="ECO:0000256" key="1">
    <source>
        <dbReference type="SAM" id="SignalP"/>
    </source>
</evidence>
<keyword evidence="3" id="KW-1185">Reference proteome</keyword>
<sequence>MSVKRALVALAACTALGLTALSTSPASASISQGYIFGTGTITDDWGDEGPLWAGGKYQISNAVGLWQYVLWAEGAREQNGTAYDYADIDCDFGANTTYATKKLQARWGLEADGVVGSKTFSIADNHLRGSTGKVYYFGKARAVTFVRSSGGAYRFENPEAGVGSNLWETAIYDPFATCFVPGG</sequence>
<name>A0A101UZI1_9ACTN</name>
<dbReference type="AlphaFoldDB" id="A0A101UZI1"/>
<dbReference type="RefSeq" id="WP_067022289.1">
    <property type="nucleotide sequence ID" value="NZ_KQ949084.1"/>
</dbReference>
<protein>
    <recommendedName>
        <fullName evidence="4">Peptidoglycan binding-like domain-containing protein</fullName>
    </recommendedName>
</protein>
<reference evidence="2 3" key="1">
    <citation type="submission" date="2015-10" db="EMBL/GenBank/DDBJ databases">
        <title>Draft genome sequence of Streptomyces sp. RV15, isolated from a marine sponge.</title>
        <authorList>
            <person name="Ruckert C."/>
            <person name="Abdelmohsen U.R."/>
            <person name="Winkler A."/>
            <person name="Hentschel U."/>
            <person name="Kalinowski J."/>
            <person name="Kampfer P."/>
            <person name="Glaeser S."/>
        </authorList>
    </citation>
    <scope>NUCLEOTIDE SEQUENCE [LARGE SCALE GENOMIC DNA]</scope>
    <source>
        <strain evidence="2 3">RV15</strain>
    </source>
</reference>
<feature type="signal peptide" evidence="1">
    <location>
        <begin position="1"/>
        <end position="28"/>
    </location>
</feature>
<dbReference type="InterPro" id="IPR036365">
    <property type="entry name" value="PGBD-like_sf"/>
</dbReference>
<organism evidence="2 3">
    <name type="scientific">Streptomyces dysideae</name>
    <dbReference type="NCBI Taxonomy" id="909626"/>
    <lineage>
        <taxon>Bacteria</taxon>
        <taxon>Bacillati</taxon>
        <taxon>Actinomycetota</taxon>
        <taxon>Actinomycetes</taxon>
        <taxon>Kitasatosporales</taxon>
        <taxon>Streptomycetaceae</taxon>
        <taxon>Streptomyces</taxon>
    </lineage>
</organism>
<dbReference type="OrthoDB" id="5244994at2"/>
<evidence type="ECO:0008006" key="4">
    <source>
        <dbReference type="Google" id="ProtNLM"/>
    </source>
</evidence>
<evidence type="ECO:0000313" key="2">
    <source>
        <dbReference type="EMBL" id="KUO19708.1"/>
    </source>
</evidence>
<gene>
    <name evidence="2" type="ORF">AQJ91_17965</name>
</gene>
<proteinExistence type="predicted"/>
<dbReference type="Proteomes" id="UP000053260">
    <property type="component" value="Unassembled WGS sequence"/>
</dbReference>
<evidence type="ECO:0000313" key="3">
    <source>
        <dbReference type="Proteomes" id="UP000053260"/>
    </source>
</evidence>
<dbReference type="SUPFAM" id="SSF47090">
    <property type="entry name" value="PGBD-like"/>
    <property type="match status" value="1"/>
</dbReference>
<dbReference type="Gene3D" id="1.10.101.10">
    <property type="entry name" value="PGBD-like superfamily/PGBD"/>
    <property type="match status" value="1"/>
</dbReference>
<feature type="chain" id="PRO_5007108580" description="Peptidoglycan binding-like domain-containing protein" evidence="1">
    <location>
        <begin position="29"/>
        <end position="183"/>
    </location>
</feature>
<dbReference type="InterPro" id="IPR036366">
    <property type="entry name" value="PGBDSf"/>
</dbReference>
<accession>A0A101UZI1</accession>
<comment type="caution">
    <text evidence="2">The sequence shown here is derived from an EMBL/GenBank/DDBJ whole genome shotgun (WGS) entry which is preliminary data.</text>
</comment>